<proteinExistence type="predicted"/>
<gene>
    <name evidence="2" type="ORF">NCTC10124_00801</name>
</gene>
<evidence type="ECO:0000256" key="1">
    <source>
        <dbReference type="SAM" id="Phobius"/>
    </source>
</evidence>
<feature type="transmembrane region" description="Helical" evidence="1">
    <location>
        <begin position="55"/>
        <end position="74"/>
    </location>
</feature>
<sequence>MNTINLRSIFPENTDVNIVKFAGVLIFAAILLVVPLIIALVFPLIKKKLNSDKKIYLYAFSSGFFIMLATIGFIKEGLENAIDGADRYIEINRINNHNVSFGIVIPIMTGGIILGIAISYLVKYVFISRFNKVLSKDKKTSILVHDHGHGDHKHKDKHPDFIFNQSDNIEVASKVINSEKTSQKVKIVALVLLLTHRVFVGLLFGW</sequence>
<keyword evidence="1" id="KW-0472">Membrane</keyword>
<feature type="transmembrane region" description="Helical" evidence="1">
    <location>
        <begin position="21"/>
        <end position="43"/>
    </location>
</feature>
<protein>
    <submittedName>
        <fullName evidence="2">ZIP Zinc transporter</fullName>
    </submittedName>
</protein>
<keyword evidence="1" id="KW-1133">Transmembrane helix</keyword>
<dbReference type="EMBL" id="LS991953">
    <property type="protein sequence ID" value="SYV93072.1"/>
    <property type="molecule type" value="Genomic_DNA"/>
</dbReference>
<reference evidence="3" key="1">
    <citation type="submission" date="2018-06" db="EMBL/GenBank/DDBJ databases">
        <authorList>
            <consortium name="Pathogen Informatics"/>
        </authorList>
    </citation>
    <scope>NUCLEOTIDE SEQUENCE [LARGE SCALE GENOMIC DNA]</scope>
    <source>
        <strain evidence="3">NCTC10124</strain>
    </source>
</reference>
<dbReference type="AlphaFoldDB" id="A0A3B0P7Y3"/>
<feature type="non-terminal residue" evidence="2">
    <location>
        <position position="206"/>
    </location>
</feature>
<feature type="transmembrane region" description="Helical" evidence="1">
    <location>
        <begin position="187"/>
        <end position="205"/>
    </location>
</feature>
<organism evidence="2 3">
    <name type="scientific">Mycoplasmopsis synoviae</name>
    <name type="common">Mycoplasma synoviae</name>
    <dbReference type="NCBI Taxonomy" id="2109"/>
    <lineage>
        <taxon>Bacteria</taxon>
        <taxon>Bacillati</taxon>
        <taxon>Mycoplasmatota</taxon>
        <taxon>Mycoplasmoidales</taxon>
        <taxon>Metamycoplasmataceae</taxon>
        <taxon>Mycoplasmopsis</taxon>
    </lineage>
</organism>
<dbReference type="Proteomes" id="UP000259328">
    <property type="component" value="Chromosome"/>
</dbReference>
<evidence type="ECO:0000313" key="2">
    <source>
        <dbReference type="EMBL" id="SYV93072.1"/>
    </source>
</evidence>
<name>A0A3B0P7Y3_MYCSY</name>
<feature type="transmembrane region" description="Helical" evidence="1">
    <location>
        <begin position="103"/>
        <end position="126"/>
    </location>
</feature>
<accession>A0A3B0P7Y3</accession>
<evidence type="ECO:0000313" key="3">
    <source>
        <dbReference type="Proteomes" id="UP000259328"/>
    </source>
</evidence>
<keyword evidence="1" id="KW-0812">Transmembrane</keyword>